<dbReference type="GO" id="GO:0004930">
    <property type="term" value="F:G protein-coupled receptor activity"/>
    <property type="evidence" value="ECO:0007669"/>
    <property type="project" value="InterPro"/>
</dbReference>
<keyword evidence="6" id="KW-0325">Glycoprotein</keyword>
<evidence type="ECO:0000256" key="4">
    <source>
        <dbReference type="ARBA" id="ARBA00023136"/>
    </source>
</evidence>
<accession>A0A194AG28</accession>
<dbReference type="InterPro" id="IPR028082">
    <property type="entry name" value="Peripla_BP_I"/>
</dbReference>
<dbReference type="InterPro" id="IPR051010">
    <property type="entry name" value="BCAA_transport"/>
</dbReference>
<comment type="caution">
    <text evidence="8">The sequence shown here is derived from an EMBL/GenBank/DDBJ whole genome shotgun (WGS) entry which is preliminary data.</text>
</comment>
<evidence type="ECO:0000256" key="5">
    <source>
        <dbReference type="ARBA" id="ARBA00023170"/>
    </source>
</evidence>
<evidence type="ECO:0000256" key="1">
    <source>
        <dbReference type="ARBA" id="ARBA00004141"/>
    </source>
</evidence>
<evidence type="ECO:0000256" key="6">
    <source>
        <dbReference type="ARBA" id="ARBA00023180"/>
    </source>
</evidence>
<evidence type="ECO:0000313" key="9">
    <source>
        <dbReference type="Proteomes" id="UP000095200"/>
    </source>
</evidence>
<sequence length="445" mass="48877">MNRVYVQKTLLLLAIILFTAVGSVQAKEYQLAGMFSLSYANGLKADWGNYALQCAQFAIEDVNNSGILGDDKLAMKEENISNYRCRIQGSDVIAEKLFKKKNIIAMVGADCSGPAVKIAKVGAKYKIPTISYGSNAESLSSVENFPYFIRVVSPSSVIDTSLIRTAQHFGAKTISIFHTTDAWGMGGMESAAAEAKKLGLKADICGYPRNTNFYKVFTWLSRKKAMGIKHFAIIMPVPDTYTVYMAAKSLGMTKSGYYFYSSEMLSADNPPKGIYAAIGSFAPKAKMPEGKKIDQLREKLSKVEGKIIDANDVTFYWGVMGYDNIWAVAHAIKLAKDDGVTNITGEKLMPYLRKINYEGLSGKISIRPGTNDRAAMDLNIMNLRGYADPENGYFNHWLRKIFAPKSLNIVYEPIGVLDSTNDTLSIDINKVILTGGGKPCASCLK</sequence>
<dbReference type="PANTHER" id="PTHR30483">
    <property type="entry name" value="LEUCINE-SPECIFIC-BINDING PROTEIN"/>
    <property type="match status" value="1"/>
</dbReference>
<evidence type="ECO:0000313" key="8">
    <source>
        <dbReference type="EMBL" id="GAU08160.1"/>
    </source>
</evidence>
<evidence type="ECO:0000256" key="2">
    <source>
        <dbReference type="ARBA" id="ARBA00022692"/>
    </source>
</evidence>
<keyword evidence="5" id="KW-0675">Receptor</keyword>
<feature type="domain" description="Receptor ligand binding region" evidence="7">
    <location>
        <begin position="52"/>
        <end position="384"/>
    </location>
</feature>
<dbReference type="EMBL" id="BDFE01000009">
    <property type="protein sequence ID" value="GAU08160.1"/>
    <property type="molecule type" value="Genomic_DNA"/>
</dbReference>
<keyword evidence="3" id="KW-1133">Transmembrane helix</keyword>
<evidence type="ECO:0000256" key="3">
    <source>
        <dbReference type="ARBA" id="ARBA00022989"/>
    </source>
</evidence>
<dbReference type="GO" id="GO:0016020">
    <property type="term" value="C:membrane"/>
    <property type="evidence" value="ECO:0007669"/>
    <property type="project" value="UniProtKB-SubCell"/>
</dbReference>
<dbReference type="PRINTS" id="PR00248">
    <property type="entry name" value="GPCRMGR"/>
</dbReference>
<proteinExistence type="predicted"/>
<keyword evidence="2" id="KW-0812">Transmembrane</keyword>
<evidence type="ECO:0000259" key="7">
    <source>
        <dbReference type="Pfam" id="PF01094"/>
    </source>
</evidence>
<comment type="subcellular location">
    <subcellularLocation>
        <location evidence="1">Membrane</location>
        <topology evidence="1">Multi-pass membrane protein</topology>
    </subcellularLocation>
</comment>
<name>A0A194AG28_9BACT</name>
<dbReference type="CDD" id="cd06268">
    <property type="entry name" value="PBP1_ABC_transporter_LIVBP-like"/>
    <property type="match status" value="1"/>
</dbReference>
<dbReference type="PRINTS" id="PR01176">
    <property type="entry name" value="GABABRECEPTR"/>
</dbReference>
<dbReference type="PANTHER" id="PTHR30483:SF6">
    <property type="entry name" value="PERIPLASMIC BINDING PROTEIN OF ABC TRANSPORTER FOR NATURAL AMINO ACIDS"/>
    <property type="match status" value="1"/>
</dbReference>
<dbReference type="SUPFAM" id="SSF53822">
    <property type="entry name" value="Periplasmic binding protein-like I"/>
    <property type="match status" value="1"/>
</dbReference>
<organism evidence="8 9">
    <name type="scientific">Desulfoplanes formicivorans</name>
    <dbReference type="NCBI Taxonomy" id="1592317"/>
    <lineage>
        <taxon>Bacteria</taxon>
        <taxon>Pseudomonadati</taxon>
        <taxon>Thermodesulfobacteriota</taxon>
        <taxon>Desulfovibrionia</taxon>
        <taxon>Desulfovibrionales</taxon>
        <taxon>Desulfoplanaceae</taxon>
        <taxon>Desulfoplanes</taxon>
    </lineage>
</organism>
<dbReference type="Pfam" id="PF01094">
    <property type="entry name" value="ANF_receptor"/>
    <property type="match status" value="1"/>
</dbReference>
<dbReference type="Proteomes" id="UP000095200">
    <property type="component" value="Unassembled WGS sequence"/>
</dbReference>
<reference evidence="9" key="1">
    <citation type="submission" date="2016-06" db="EMBL/GenBank/DDBJ databases">
        <title>Draft genome sequence of Desulfoplanes formicivorans strain Pf12B.</title>
        <authorList>
            <person name="Watanabe M."/>
            <person name="Kojima H."/>
            <person name="Fukui M."/>
        </authorList>
    </citation>
    <scope>NUCLEOTIDE SEQUENCE [LARGE SCALE GENOMIC DNA]</scope>
    <source>
        <strain evidence="9">Pf12B</strain>
    </source>
</reference>
<gene>
    <name evidence="8" type="ORF">DPF_0863</name>
</gene>
<dbReference type="Gene3D" id="3.40.50.2300">
    <property type="match status" value="2"/>
</dbReference>
<keyword evidence="4" id="KW-0472">Membrane</keyword>
<dbReference type="InterPro" id="IPR001828">
    <property type="entry name" value="ANF_lig-bd_rcpt"/>
</dbReference>
<keyword evidence="9" id="KW-1185">Reference proteome</keyword>
<dbReference type="AlphaFoldDB" id="A0A194AG28"/>
<dbReference type="STRING" id="1592317.DPF_0863"/>
<dbReference type="InterPro" id="IPR000337">
    <property type="entry name" value="GPCR_3"/>
</dbReference>
<protein>
    <submittedName>
        <fullName evidence="8">ABC transporter substrate-binding protein</fullName>
    </submittedName>
</protein>